<accession>A0ABQ8EXH7</accession>
<keyword evidence="1" id="KW-0072">Autophagy</keyword>
<evidence type="ECO:0000313" key="3">
    <source>
        <dbReference type="EMBL" id="KAH6588298.1"/>
    </source>
</evidence>
<organism evidence="3 4">
    <name type="scientific">Batrachochytrium salamandrivorans</name>
    <dbReference type="NCBI Taxonomy" id="1357716"/>
    <lineage>
        <taxon>Eukaryota</taxon>
        <taxon>Fungi</taxon>
        <taxon>Fungi incertae sedis</taxon>
        <taxon>Chytridiomycota</taxon>
        <taxon>Chytridiomycota incertae sedis</taxon>
        <taxon>Chytridiomycetes</taxon>
        <taxon>Rhizophydiales</taxon>
        <taxon>Rhizophydiales incertae sedis</taxon>
        <taxon>Batrachochytrium</taxon>
    </lineage>
</organism>
<evidence type="ECO:0000259" key="2">
    <source>
        <dbReference type="Pfam" id="PF09758"/>
    </source>
</evidence>
<evidence type="ECO:0000256" key="1">
    <source>
        <dbReference type="ARBA" id="ARBA00023006"/>
    </source>
</evidence>
<gene>
    <name evidence="3" type="ORF">BASA50_010849</name>
</gene>
<dbReference type="EMBL" id="JAFCIX010000527">
    <property type="protein sequence ID" value="KAH6588298.1"/>
    <property type="molecule type" value="Genomic_DNA"/>
</dbReference>
<dbReference type="PANTHER" id="PTHR21481">
    <property type="entry name" value="PROTEIN CLEC16A"/>
    <property type="match status" value="1"/>
</dbReference>
<dbReference type="PANTHER" id="PTHR21481:SF0">
    <property type="entry name" value="PROTEIN CLEC16A"/>
    <property type="match status" value="1"/>
</dbReference>
<keyword evidence="4" id="KW-1185">Reference proteome</keyword>
<dbReference type="InterPro" id="IPR019155">
    <property type="entry name" value="CLEC16A/TT9_N"/>
</dbReference>
<dbReference type="Proteomes" id="UP001648503">
    <property type="component" value="Unassembled WGS sequence"/>
</dbReference>
<dbReference type="InterPro" id="IPR039272">
    <property type="entry name" value="CLEC16A/TT9"/>
</dbReference>
<proteinExistence type="predicted"/>
<sequence>MTANLMQMPDYRIGCRLGLCRRVTTTLKQKVASLALSGSPPHYKSRSMSSFLWLLSQASGVLTGGDVLPSLARSNATGGEAVDRHSFDFLRSLESKIRKILILSDQQLCKPHIQADFATDMRDLAEVLVWSDNRNLDDCFALFIEKEIHQVLIDILEYAKDHDAIVLSVLRFFNVFLESVKSGSIMYFMLSNNYINDVISVPLNVENEEILSYFVTLLKNISNKLNSRTIQLLFNENNRTYPLFSQATIYHYHQEAMIRIGVRTIILNLLHVNDPETLSFIIHDKFYFIGVVDHLAEILQSLCSHMEDKSRSDALEQLNLFLEYLEYLNEIFSLELEEANKALAAAFLERIVVSGSSPTEDPTSSPPLITPVISYPSFLMPDLYINSHGSSRQLIMASLSPKANGRHMMLTLALLYTVITSDVSSIVLDASNILPAKLRKTKLLLSSLVEPEDQPQDVDSDTSRLKTHHANEETQSLNNFDLVYRLLAILSADEIFTFPQLTSQLIFHLLVELIGVLGKSGDLPPDADALIKTSFTLCTTRFKTALDIDEASCMEIFDFEIRQGPPNLHNAISSCQCLIPPQNHARSSEALTDLIPLSIAVKTWLLYYDCLCKIGMRRSILSPPFNWSSPPLLPHWDDCNIIPCVVQVTEQGRTHPPENRYFVECDTHLVLAEPLSRKSQQQRATTDPATVCQYMRWPRIKTVLVGADLYAVDILELRPIFSETHTQNIMVDLDGYNIISGSETTWRGRLVFGTNEAQEHVRDFIAQRQTASILAWKRNVEHVLEQLRWRYI</sequence>
<evidence type="ECO:0000313" key="4">
    <source>
        <dbReference type="Proteomes" id="UP001648503"/>
    </source>
</evidence>
<feature type="domain" description="FPL" evidence="2">
    <location>
        <begin position="121"/>
        <end position="269"/>
    </location>
</feature>
<comment type="caution">
    <text evidence="3">The sequence shown here is derived from an EMBL/GenBank/DDBJ whole genome shotgun (WGS) entry which is preliminary data.</text>
</comment>
<protein>
    <recommendedName>
        <fullName evidence="2">FPL domain-containing protein</fullName>
    </recommendedName>
</protein>
<reference evidence="3 4" key="1">
    <citation type="submission" date="2021-02" db="EMBL/GenBank/DDBJ databases">
        <title>Variation within the Batrachochytrium salamandrivorans European outbreak.</title>
        <authorList>
            <person name="Kelly M."/>
            <person name="Pasmans F."/>
            <person name="Shea T.P."/>
            <person name="Munoz J.F."/>
            <person name="Carranza S."/>
            <person name="Cuomo C.A."/>
            <person name="Martel A."/>
        </authorList>
    </citation>
    <scope>NUCLEOTIDE SEQUENCE [LARGE SCALE GENOMIC DNA]</scope>
    <source>
        <strain evidence="3 4">AMFP18/2</strain>
    </source>
</reference>
<name>A0ABQ8EXH7_9FUNG</name>
<dbReference type="Pfam" id="PF09758">
    <property type="entry name" value="FPL"/>
    <property type="match status" value="1"/>
</dbReference>